<feature type="signal peptide" evidence="1">
    <location>
        <begin position="1"/>
        <end position="24"/>
    </location>
</feature>
<keyword evidence="3" id="KW-1185">Reference proteome</keyword>
<dbReference type="KEGG" id="nso:NIASO_08010"/>
<proteinExistence type="predicted"/>
<dbReference type="Proteomes" id="UP000003586">
    <property type="component" value="Chromosome"/>
</dbReference>
<dbReference type="eggNOG" id="ENOG5032QWK">
    <property type="taxonomic scope" value="Bacteria"/>
</dbReference>
<dbReference type="SUPFAM" id="SSF75005">
    <property type="entry name" value="Arabinanase/levansucrase/invertase"/>
    <property type="match status" value="2"/>
</dbReference>
<dbReference type="InterPro" id="IPR023296">
    <property type="entry name" value="Glyco_hydro_beta-prop_sf"/>
</dbReference>
<gene>
    <name evidence="2" type="ORF">NIASO_08010</name>
</gene>
<organism evidence="2 3">
    <name type="scientific">Niabella soli DSM 19437</name>
    <dbReference type="NCBI Taxonomy" id="929713"/>
    <lineage>
        <taxon>Bacteria</taxon>
        <taxon>Pseudomonadati</taxon>
        <taxon>Bacteroidota</taxon>
        <taxon>Chitinophagia</taxon>
        <taxon>Chitinophagales</taxon>
        <taxon>Chitinophagaceae</taxon>
        <taxon>Niabella</taxon>
    </lineage>
</organism>
<reference evidence="2 3" key="1">
    <citation type="submission" date="2013-12" db="EMBL/GenBank/DDBJ databases">
        <authorList>
            <consortium name="DOE Joint Genome Institute"/>
            <person name="Eisen J."/>
            <person name="Huntemann M."/>
            <person name="Han J."/>
            <person name="Chen A."/>
            <person name="Kyrpides N."/>
            <person name="Mavromatis K."/>
            <person name="Markowitz V."/>
            <person name="Palaniappan K."/>
            <person name="Ivanova N."/>
            <person name="Schaumberg A."/>
            <person name="Pati A."/>
            <person name="Liolios K."/>
            <person name="Nordberg H.P."/>
            <person name="Cantor M.N."/>
            <person name="Hua S.X."/>
            <person name="Woyke T."/>
        </authorList>
    </citation>
    <scope>NUCLEOTIDE SEQUENCE [LARGE SCALE GENOMIC DNA]</scope>
    <source>
        <strain evidence="3">DSM 19437</strain>
    </source>
</reference>
<evidence type="ECO:0000256" key="1">
    <source>
        <dbReference type="SAM" id="SignalP"/>
    </source>
</evidence>
<dbReference type="Gene3D" id="2.115.10.20">
    <property type="entry name" value="Glycosyl hydrolase domain, family 43"/>
    <property type="match status" value="1"/>
</dbReference>
<dbReference type="HOGENOM" id="CLU_775746_0_0_10"/>
<dbReference type="AlphaFoldDB" id="W0F197"/>
<keyword evidence="1" id="KW-0732">Signal</keyword>
<dbReference type="EMBL" id="CP007035">
    <property type="protein sequence ID" value="AHF15121.1"/>
    <property type="molecule type" value="Genomic_DNA"/>
</dbReference>
<protein>
    <submittedName>
        <fullName evidence="2">Uncharacterized protein</fullName>
    </submittedName>
</protein>
<dbReference type="STRING" id="929713.NIASO_08010"/>
<evidence type="ECO:0000313" key="3">
    <source>
        <dbReference type="Proteomes" id="UP000003586"/>
    </source>
</evidence>
<feature type="chain" id="PRO_5004789062" evidence="1">
    <location>
        <begin position="25"/>
        <end position="357"/>
    </location>
</feature>
<sequence length="357" mass="39885">MSPIQTKIFFCLLFFLYAAVNLSAQPAKNKVLKMAAEHRGPIIDADNPDVLASANQSGFETGQVIKLDGIYHMFVNEMFGRAHLDMRVAHWISADAVQWKRQATIVNSIPGRTATNPRSEVWLNTIIFNETENAWNIFYVAYRAGDSTKGEISGNDYAGHIWRARSVVPGKTGIDGPYADMGIVLQPDAQSQAWEGQQAVASFFPYKAGRTWYGLYAGHNHIPRGPWPIGMAFAEKLNGPWTRLPAEFNPLKIADTFIENPVVSRLKDGRYLMVFDSFGDREIGYSLSADGVHWDKETRVKVQSPGNSWAEAGDHSMRTPLCAIEEADGNFTVIYTALKKINNRKFYAIGKCTLAWK</sequence>
<evidence type="ECO:0000313" key="2">
    <source>
        <dbReference type="EMBL" id="AHF15121.1"/>
    </source>
</evidence>
<accession>W0F197</accession>
<name>W0F197_9BACT</name>